<dbReference type="SMART" id="SM00490">
    <property type="entry name" value="HELICc"/>
    <property type="match status" value="1"/>
</dbReference>
<dbReference type="InterPro" id="IPR050474">
    <property type="entry name" value="Hel308_SKI2-like"/>
</dbReference>
<dbReference type="STRING" id="2052828.ATO67_14715"/>
<proteinExistence type="predicted"/>
<dbReference type="InterPro" id="IPR027417">
    <property type="entry name" value="P-loop_NTPase"/>
</dbReference>
<dbReference type="Proteomes" id="UP000070498">
    <property type="component" value="Unassembled WGS sequence"/>
</dbReference>
<reference evidence="7 8" key="1">
    <citation type="submission" date="2015-11" db="EMBL/GenBank/DDBJ databases">
        <title>Draft genome sequence of Agrobacterium sp. R89-1.</title>
        <authorList>
            <person name="Zahradnik J."/>
            <person name="Kyslikova E."/>
            <person name="Palyzova A."/>
            <person name="Kyslik P."/>
        </authorList>
    </citation>
    <scope>NUCLEOTIDE SEQUENCE [LARGE SCALE GENOMIC DNA]</scope>
    <source>
        <strain evidence="7 8">R89-1</strain>
    </source>
</reference>
<evidence type="ECO:0000256" key="2">
    <source>
        <dbReference type="ARBA" id="ARBA00022801"/>
    </source>
</evidence>
<name>A0A135NYH6_9HYPH</name>
<evidence type="ECO:0000259" key="6">
    <source>
        <dbReference type="PROSITE" id="PS51194"/>
    </source>
</evidence>
<dbReference type="SMART" id="SM00487">
    <property type="entry name" value="DEXDc"/>
    <property type="match status" value="1"/>
</dbReference>
<dbReference type="Pfam" id="PF00270">
    <property type="entry name" value="DEAD"/>
    <property type="match status" value="1"/>
</dbReference>
<dbReference type="PANTHER" id="PTHR47961">
    <property type="entry name" value="DNA POLYMERASE THETA, PUTATIVE (AFU_ORTHOLOGUE AFUA_1G05260)-RELATED"/>
    <property type="match status" value="1"/>
</dbReference>
<dbReference type="GO" id="GO:0005524">
    <property type="term" value="F:ATP binding"/>
    <property type="evidence" value="ECO:0007669"/>
    <property type="project" value="UniProtKB-KW"/>
</dbReference>
<keyword evidence="2" id="KW-0378">Hydrolase</keyword>
<dbReference type="RefSeq" id="WP_067650621.1">
    <property type="nucleotide sequence ID" value="NZ_KQ961030.1"/>
</dbReference>
<dbReference type="AlphaFoldDB" id="A0A135NYH6"/>
<dbReference type="InterPro" id="IPR014001">
    <property type="entry name" value="Helicase_ATP-bd"/>
</dbReference>
<organism evidence="7 8">
    <name type="scientific">Agrobacterium bohemicum</name>
    <dbReference type="NCBI Taxonomy" id="2052828"/>
    <lineage>
        <taxon>Bacteria</taxon>
        <taxon>Pseudomonadati</taxon>
        <taxon>Pseudomonadota</taxon>
        <taxon>Alphaproteobacteria</taxon>
        <taxon>Hyphomicrobiales</taxon>
        <taxon>Rhizobiaceae</taxon>
        <taxon>Rhizobium/Agrobacterium group</taxon>
        <taxon>Agrobacterium</taxon>
    </lineage>
</organism>
<dbReference type="EMBL" id="LNUW01000038">
    <property type="protein sequence ID" value="KXG84235.1"/>
    <property type="molecule type" value="Genomic_DNA"/>
</dbReference>
<keyword evidence="4" id="KW-0067">ATP-binding</keyword>
<dbReference type="PROSITE" id="PS51194">
    <property type="entry name" value="HELICASE_CTER"/>
    <property type="match status" value="1"/>
</dbReference>
<feature type="domain" description="Helicase ATP-binding" evidence="5">
    <location>
        <begin position="158"/>
        <end position="365"/>
    </location>
</feature>
<dbReference type="SUPFAM" id="SSF52540">
    <property type="entry name" value="P-loop containing nucleoside triphosphate hydrolases"/>
    <property type="match status" value="1"/>
</dbReference>
<dbReference type="GO" id="GO:0004386">
    <property type="term" value="F:helicase activity"/>
    <property type="evidence" value="ECO:0007669"/>
    <property type="project" value="UniProtKB-KW"/>
</dbReference>
<protein>
    <submittedName>
        <fullName evidence="7">DEAD/DEAH box helicase</fullName>
    </submittedName>
</protein>
<keyword evidence="1" id="KW-0547">Nucleotide-binding</keyword>
<accession>A0A135NYH6</accession>
<dbReference type="PANTHER" id="PTHR47961:SF6">
    <property type="entry name" value="DNA-DIRECTED DNA POLYMERASE"/>
    <property type="match status" value="1"/>
</dbReference>
<gene>
    <name evidence="7" type="ORF">ATO67_14715</name>
</gene>
<dbReference type="InterPro" id="IPR001650">
    <property type="entry name" value="Helicase_C-like"/>
</dbReference>
<evidence type="ECO:0000256" key="4">
    <source>
        <dbReference type="ARBA" id="ARBA00022840"/>
    </source>
</evidence>
<evidence type="ECO:0000256" key="1">
    <source>
        <dbReference type="ARBA" id="ARBA00022741"/>
    </source>
</evidence>
<evidence type="ECO:0000256" key="3">
    <source>
        <dbReference type="ARBA" id="ARBA00022806"/>
    </source>
</evidence>
<dbReference type="GO" id="GO:0016787">
    <property type="term" value="F:hydrolase activity"/>
    <property type="evidence" value="ECO:0007669"/>
    <property type="project" value="UniProtKB-KW"/>
</dbReference>
<dbReference type="PROSITE" id="PS51192">
    <property type="entry name" value="HELICASE_ATP_BIND_1"/>
    <property type="match status" value="1"/>
</dbReference>
<feature type="domain" description="Helicase C-terminal" evidence="6">
    <location>
        <begin position="379"/>
        <end position="568"/>
    </location>
</feature>
<dbReference type="InterPro" id="IPR011545">
    <property type="entry name" value="DEAD/DEAH_box_helicase_dom"/>
</dbReference>
<evidence type="ECO:0000313" key="7">
    <source>
        <dbReference type="EMBL" id="KXG84235.1"/>
    </source>
</evidence>
<keyword evidence="3 7" id="KW-0347">Helicase</keyword>
<dbReference type="CDD" id="cd17921">
    <property type="entry name" value="DEXHc_Ski2"/>
    <property type="match status" value="1"/>
</dbReference>
<dbReference type="Pfam" id="PF00271">
    <property type="entry name" value="Helicase_C"/>
    <property type="match status" value="1"/>
</dbReference>
<keyword evidence="8" id="KW-1185">Reference proteome</keyword>
<evidence type="ECO:0000313" key="8">
    <source>
        <dbReference type="Proteomes" id="UP000070498"/>
    </source>
</evidence>
<comment type="caution">
    <text evidence="7">The sequence shown here is derived from an EMBL/GenBank/DDBJ whole genome shotgun (WGS) entry which is preliminary data.</text>
</comment>
<dbReference type="Gene3D" id="3.40.50.300">
    <property type="entry name" value="P-loop containing nucleotide triphosphate hydrolases"/>
    <property type="match status" value="2"/>
</dbReference>
<sequence length="868" mass="95962">MSQEDLQQWLLEEGVKEELAVLTKLTVVAEIDNLIAEENIAENAQIIDWERMLLAGSILARSKSRACQEAVLRIATAALTLETSSVVRDAGAILLDKLSNQRTIDLALGRERLVPDLEGRLGVSQRLELQRRKIANSVLLEATGARLSVNEFQHSFWSGATGEKSWMSASAPTASGKTFLVLQWLIDRIRVNEANIVVYLAPTRALVTEIEESLKSVLKGMGLDNIDVSSLPIRQKYLDAVAKKNGLVLVFTQERLHLLANLLGDEILVDLLVVDEAHKIGDHQRGVVLQDAIERVSRANVSMRVVFISPATQNPGELLDDAPIGIPTLAVDSDVPTVLQNLVTATHVPRRPKEWHLHLRQGLEHRSLGILRLPNKPDGLRKRLAFIAAAAGARGGTLVYTNGAAEAEEVAFLISQLVEQTDTVDVELSALADLARKGVHRSYGLAALVEKRVAFHYGNMPSLIRMEVERLFREGKLRFLVCTSTLIEGVNLSCRTIVVRGPRKGKGKPMEPHDFWNLAGRAGRWGDEFQGNIICIDPDDTDAWPTGVPSRARYPIKRETDAVLSAGGRMVDFLSNRAMATERELLDHPQLEQVGAYLLTTYLRLGSIAEADFAKRQNPDDLTNINAQLGILAAEISIPADIAIRHPGVSAVGMQALLAAFRAYSGDVQNLLISPPGSADDYDSVVDAFTLVNEHLYPAFQPPGLLKLHALIVIEWLKGLSLSAIIRKRIEWHQRNGVEYKLPKLIRDTMDLVEQTARFRAPKYLAAYLDILQLFLNEVGRSDLIDNDLDIGVALEFGVSSKTLLSLMELGLSRMSAVALYEKIVRDDFDKSGCLEWVQTHNRELDGMDIPVIILREVREKMLGMGTT</sequence>
<dbReference type="GO" id="GO:0003676">
    <property type="term" value="F:nucleic acid binding"/>
    <property type="evidence" value="ECO:0007669"/>
    <property type="project" value="InterPro"/>
</dbReference>
<evidence type="ECO:0000259" key="5">
    <source>
        <dbReference type="PROSITE" id="PS51192"/>
    </source>
</evidence>